<dbReference type="SUPFAM" id="SSF56219">
    <property type="entry name" value="DNase I-like"/>
    <property type="match status" value="1"/>
</dbReference>
<dbReference type="PANTHER" id="PTHR31635:SF196">
    <property type="entry name" value="REVERSE TRANSCRIPTASE DOMAIN-CONTAINING PROTEIN-RELATED"/>
    <property type="match status" value="1"/>
</dbReference>
<dbReference type="Gene3D" id="3.60.10.10">
    <property type="entry name" value="Endonuclease/exonuclease/phosphatase"/>
    <property type="match status" value="1"/>
</dbReference>
<keyword evidence="3" id="KW-1185">Reference proteome</keyword>
<dbReference type="OMA" id="WIEWISI"/>
<dbReference type="CDD" id="cd01650">
    <property type="entry name" value="RT_nLTR_like"/>
    <property type="match status" value="1"/>
</dbReference>
<feature type="domain" description="Reverse transcriptase" evidence="1">
    <location>
        <begin position="498"/>
        <end position="770"/>
    </location>
</feature>
<dbReference type="InterPro" id="IPR000477">
    <property type="entry name" value="RT_dom"/>
</dbReference>
<organism evidence="2 3">
    <name type="scientific">Amphiprion percula</name>
    <name type="common">Orange clownfish</name>
    <name type="synonym">Lutjanus percula</name>
    <dbReference type="NCBI Taxonomy" id="161767"/>
    <lineage>
        <taxon>Eukaryota</taxon>
        <taxon>Metazoa</taxon>
        <taxon>Chordata</taxon>
        <taxon>Craniata</taxon>
        <taxon>Vertebrata</taxon>
        <taxon>Euteleostomi</taxon>
        <taxon>Actinopterygii</taxon>
        <taxon>Neopterygii</taxon>
        <taxon>Teleostei</taxon>
        <taxon>Neoteleostei</taxon>
        <taxon>Acanthomorphata</taxon>
        <taxon>Ovalentaria</taxon>
        <taxon>Pomacentridae</taxon>
        <taxon>Amphiprion</taxon>
    </lineage>
</organism>
<dbReference type="AlphaFoldDB" id="A0A3P8T0F2"/>
<dbReference type="Ensembl" id="ENSAPET00000019010.1">
    <property type="protein sequence ID" value="ENSAPEP00000018500.1"/>
    <property type="gene ID" value="ENSAPEG00000013213.1"/>
</dbReference>
<evidence type="ECO:0000313" key="2">
    <source>
        <dbReference type="Ensembl" id="ENSAPEP00000018500.1"/>
    </source>
</evidence>
<dbReference type="GeneTree" id="ENSGT00940000163630"/>
<protein>
    <recommendedName>
        <fullName evidence="1">Reverse transcriptase domain-containing protein</fullName>
    </recommendedName>
</protein>
<evidence type="ECO:0000259" key="1">
    <source>
        <dbReference type="PROSITE" id="PS50878"/>
    </source>
</evidence>
<dbReference type="PANTHER" id="PTHR31635">
    <property type="entry name" value="REVERSE TRANSCRIPTASE DOMAIN-CONTAINING PROTEIN-RELATED"/>
    <property type="match status" value="1"/>
</dbReference>
<accession>A0A3P8T0F2</accession>
<reference evidence="2" key="3">
    <citation type="submission" date="2025-09" db="UniProtKB">
        <authorList>
            <consortium name="Ensembl"/>
        </authorList>
    </citation>
    <scope>IDENTIFICATION</scope>
</reference>
<dbReference type="Proteomes" id="UP000265080">
    <property type="component" value="Chromosome 24"/>
</dbReference>
<dbReference type="STRING" id="161767.ENSAPEP00000018500"/>
<name>A0A3P8T0F2_AMPPE</name>
<dbReference type="InterPro" id="IPR036691">
    <property type="entry name" value="Endo/exonu/phosph_ase_sf"/>
</dbReference>
<dbReference type="SUPFAM" id="SSF56672">
    <property type="entry name" value="DNA/RNA polymerases"/>
    <property type="match status" value="1"/>
</dbReference>
<reference evidence="2" key="2">
    <citation type="submission" date="2025-08" db="UniProtKB">
        <authorList>
            <consortium name="Ensembl"/>
        </authorList>
    </citation>
    <scope>IDENTIFICATION</scope>
</reference>
<reference evidence="2 3" key="1">
    <citation type="submission" date="2018-03" db="EMBL/GenBank/DDBJ databases">
        <title>Finding Nemo's genes: A chromosome-scale reference assembly of the genome of the orange clownfish Amphiprion percula.</title>
        <authorList>
            <person name="Lehmann R."/>
        </authorList>
    </citation>
    <scope>NUCLEOTIDE SEQUENCE</scope>
</reference>
<dbReference type="CDD" id="cd09076">
    <property type="entry name" value="L1-EN"/>
    <property type="match status" value="1"/>
</dbReference>
<proteinExistence type="predicted"/>
<dbReference type="Pfam" id="PF00078">
    <property type="entry name" value="RVT_1"/>
    <property type="match status" value="1"/>
</dbReference>
<dbReference type="Pfam" id="PF03372">
    <property type="entry name" value="Exo_endo_phos"/>
    <property type="match status" value="1"/>
</dbReference>
<dbReference type="GO" id="GO:0003824">
    <property type="term" value="F:catalytic activity"/>
    <property type="evidence" value="ECO:0007669"/>
    <property type="project" value="InterPro"/>
</dbReference>
<sequence length="1250" mass="144850">MGSTGINIVSWNINGCSTPIKRKKILNYLKSHDTDVAYIQETHFENENEAVKLKRDWVGKIFHNSVSSKSRGVMILIHKKLHFVLLQQFKDEDGRLLCLQALINGVKVVLCNVYAPNRDEPKFIYKINEMLGNIEGHILLGGDFNNVLDEYIDRSTINTTLTTKTGLALKSLREDIGLEDIWRLVHPLEKEYTFYSHSHKTYSRIDYFLISNACVDLVVNSKIGVIALTDHAPVELRINLQTERVNRGRWRLNTSVLQDEQFVLSLQKDIEYFLQVNVGSTDRLATVWDALKAFVRGKCLGYCSKKIKENKNKIKTLEEKICIFEKQLAEKFNETKFKEICKLKYNLHDIYNKKAEYALFRLKTHFYENGEKTGKLLARQLKKIDSQNVITAIKKDDKLVTSSSDINTVFKTFYQNLYTSENKTNTKQLDEFFDKITIPKISQEEKDKLETPLTEEEVKKAINAMKTGKSPGIDGFPAEFYRRFTDTLCPFLTRVFHEAFEHGLLPPSFNQAIISLIPKTDKDVTDPANYRPISLINVDCKILSKILATRLETGLPQIIHKDQVGFIKGRSASDNMRRLLHLLWLNKNNVDPVLAISLDAQKAFDRVEWSFLFTALKRFGLGDNFCHWIKILYSKPQAAVFTNGVLSHFFDISRSTRQGCSLSPLLFTIFLEPLAIQIRENSLIRGVLGGGREHKLFLYADDILVLSKDPANSITTLLEVIDEYSMYSGYKINWQKSEAMPVSQSCSHGSVSGFNFRWMHKGMKYLGIELDPDIEDILADSMGKLINKIKTNLDKWSKLNLTLWGKVNAVKMVITPLINYYTGMLPICIPQPLLLNYNNMIKHFLWDGRKPRINLSRLCQPKKEGGLALPNVEHYSISFEMSRLAKHWAGKVDLDWILIEQELTSPFTPIETLSQKLNKDKFENPILKFSKMVWLEVHRKYKLDPYVMRYSSLWNNPKIKIGKQSIYWAQWLRKGIRTVGDLFEGDVFMTFNEIKQKFKLEGHGHFWKYLQIRDCLKGKYKSQERTPVETFLLLPPLLCKASKWYNVCPWANNNTIKSLKAIWEKDLHCFIDDDIWDSIMSNCGLYVREAKGKFIQYKILNRYYYTPSRLYKMGISRNDLCWKCQKAQGTLMHALWECPLVFPIWNNVLSYMQSWLSCNVPKSPRLCLLGDRTEVPLLNRHSFRVLNTALVTCACLILKLWKDPHSPTLKMWKEKMTENVACEKMLGRLTSRNEDAMEQWDNFCTFLSTN</sequence>
<dbReference type="InterPro" id="IPR005135">
    <property type="entry name" value="Endo/exonuclease/phosphatase"/>
</dbReference>
<evidence type="ECO:0000313" key="3">
    <source>
        <dbReference type="Proteomes" id="UP000265080"/>
    </source>
</evidence>
<dbReference type="InterPro" id="IPR043502">
    <property type="entry name" value="DNA/RNA_pol_sf"/>
</dbReference>
<dbReference type="PROSITE" id="PS50878">
    <property type="entry name" value="RT_POL"/>
    <property type="match status" value="1"/>
</dbReference>